<keyword evidence="9" id="KW-1185">Reference proteome</keyword>
<dbReference type="AlphaFoldDB" id="A0A6A6KNG2"/>
<dbReference type="InterPro" id="IPR034161">
    <property type="entry name" value="Pepsin-like_plant"/>
</dbReference>
<comment type="similarity">
    <text evidence="1">Belongs to the peptidase A1 family.</text>
</comment>
<dbReference type="SUPFAM" id="SSF50630">
    <property type="entry name" value="Acid proteases"/>
    <property type="match status" value="1"/>
</dbReference>
<evidence type="ECO:0000259" key="7">
    <source>
        <dbReference type="Pfam" id="PF14543"/>
    </source>
</evidence>
<dbReference type="InterPro" id="IPR032861">
    <property type="entry name" value="TAXi_N"/>
</dbReference>
<dbReference type="Pfam" id="PF14543">
    <property type="entry name" value="TAXi_N"/>
    <property type="match status" value="1"/>
</dbReference>
<dbReference type="PANTHER" id="PTHR13683">
    <property type="entry name" value="ASPARTYL PROTEASES"/>
    <property type="match status" value="1"/>
</dbReference>
<dbReference type="Gene3D" id="2.40.70.10">
    <property type="entry name" value="Acid Proteases"/>
    <property type="match status" value="3"/>
</dbReference>
<dbReference type="GO" id="GO:0004190">
    <property type="term" value="F:aspartic-type endopeptidase activity"/>
    <property type="evidence" value="ECO:0007669"/>
    <property type="project" value="UniProtKB-KW"/>
</dbReference>
<keyword evidence="5" id="KW-0325">Glycoprotein</keyword>
<dbReference type="Pfam" id="PF14541">
    <property type="entry name" value="TAXi_C"/>
    <property type="match status" value="1"/>
</dbReference>
<dbReference type="Proteomes" id="UP000467840">
    <property type="component" value="Chromosome 8"/>
</dbReference>
<keyword evidence="2" id="KW-0645">Protease</keyword>
<evidence type="ECO:0000313" key="9">
    <source>
        <dbReference type="Proteomes" id="UP000467840"/>
    </source>
</evidence>
<dbReference type="InterPro" id="IPR001461">
    <property type="entry name" value="Aspartic_peptidase_A1"/>
</dbReference>
<gene>
    <name evidence="8" type="ORF">GH714_038780</name>
</gene>
<organism evidence="8 9">
    <name type="scientific">Hevea brasiliensis</name>
    <name type="common">Para rubber tree</name>
    <name type="synonym">Siphonia brasiliensis</name>
    <dbReference type="NCBI Taxonomy" id="3981"/>
    <lineage>
        <taxon>Eukaryota</taxon>
        <taxon>Viridiplantae</taxon>
        <taxon>Streptophyta</taxon>
        <taxon>Embryophyta</taxon>
        <taxon>Tracheophyta</taxon>
        <taxon>Spermatophyta</taxon>
        <taxon>Magnoliopsida</taxon>
        <taxon>eudicotyledons</taxon>
        <taxon>Gunneridae</taxon>
        <taxon>Pentapetalae</taxon>
        <taxon>rosids</taxon>
        <taxon>fabids</taxon>
        <taxon>Malpighiales</taxon>
        <taxon>Euphorbiaceae</taxon>
        <taxon>Crotonoideae</taxon>
        <taxon>Micrandreae</taxon>
        <taxon>Hevea</taxon>
    </lineage>
</organism>
<dbReference type="InterPro" id="IPR021109">
    <property type="entry name" value="Peptidase_aspartic_dom_sf"/>
</dbReference>
<evidence type="ECO:0000256" key="3">
    <source>
        <dbReference type="ARBA" id="ARBA00022750"/>
    </source>
</evidence>
<evidence type="ECO:0000256" key="4">
    <source>
        <dbReference type="ARBA" id="ARBA00022801"/>
    </source>
</evidence>
<sequence length="292" mass="31216">MSVVYCATFLPLHRAFPLNHTLGLDQLRARDSVRHARLLQSFVGGVVDFSVQGSPDPYLVGCSTFQSGDLTKTEKAVDGIFGFGQGGLSVVSQLSSHGITPRVFSHCLKGEGSGGGILVLGEILEPGIVYSPLVPSQSHYNLNLQSIAVNGQLLSIDPAAFATSNDRGTIVDSGTTLAYLVEEAYNPFVSAQNGAPLWCIGFQKAQAGLSILGDLVLKDKIFVYDLAHQRIGWANYDCSLSVTVSVTSSKDFINAGQWSVSSSSRDMLLKLLPPSIMALLMHILALMSLQIL</sequence>
<feature type="domain" description="Xylanase inhibitor N-terminal" evidence="7">
    <location>
        <begin position="58"/>
        <end position="121"/>
    </location>
</feature>
<evidence type="ECO:0000256" key="5">
    <source>
        <dbReference type="ARBA" id="ARBA00023180"/>
    </source>
</evidence>
<name>A0A6A6KNG2_HEVBR</name>
<evidence type="ECO:0008006" key="10">
    <source>
        <dbReference type="Google" id="ProtNLM"/>
    </source>
</evidence>
<dbReference type="EMBL" id="JAAGAX010000016">
    <property type="protein sequence ID" value="KAF2289815.1"/>
    <property type="molecule type" value="Genomic_DNA"/>
</dbReference>
<dbReference type="InterPro" id="IPR032799">
    <property type="entry name" value="TAXi_C"/>
</dbReference>
<comment type="caution">
    <text evidence="8">The sequence shown here is derived from an EMBL/GenBank/DDBJ whole genome shotgun (WGS) entry which is preliminary data.</text>
</comment>
<evidence type="ECO:0000256" key="2">
    <source>
        <dbReference type="ARBA" id="ARBA00022670"/>
    </source>
</evidence>
<feature type="domain" description="Xylanase inhibitor C-terminal" evidence="6">
    <location>
        <begin position="139"/>
        <end position="191"/>
    </location>
</feature>
<keyword evidence="3" id="KW-0064">Aspartyl protease</keyword>
<evidence type="ECO:0000313" key="8">
    <source>
        <dbReference type="EMBL" id="KAF2289815.1"/>
    </source>
</evidence>
<dbReference type="GO" id="GO:0006508">
    <property type="term" value="P:proteolysis"/>
    <property type="evidence" value="ECO:0007669"/>
    <property type="project" value="UniProtKB-KW"/>
</dbReference>
<proteinExistence type="inferred from homology"/>
<keyword evidence="4" id="KW-0378">Hydrolase</keyword>
<reference evidence="8 9" key="1">
    <citation type="journal article" date="2020" name="Mol. Plant">
        <title>The Chromosome-Based Rubber Tree Genome Provides New Insights into Spurge Genome Evolution and Rubber Biosynthesis.</title>
        <authorList>
            <person name="Liu J."/>
            <person name="Shi C."/>
            <person name="Shi C.C."/>
            <person name="Li W."/>
            <person name="Zhang Q.J."/>
            <person name="Zhang Y."/>
            <person name="Li K."/>
            <person name="Lu H.F."/>
            <person name="Shi C."/>
            <person name="Zhu S.T."/>
            <person name="Xiao Z.Y."/>
            <person name="Nan H."/>
            <person name="Yue Y."/>
            <person name="Zhu X.G."/>
            <person name="Wu Y."/>
            <person name="Hong X.N."/>
            <person name="Fan G.Y."/>
            <person name="Tong Y."/>
            <person name="Zhang D."/>
            <person name="Mao C.L."/>
            <person name="Liu Y.L."/>
            <person name="Hao S.J."/>
            <person name="Liu W.Q."/>
            <person name="Lv M.Q."/>
            <person name="Zhang H.B."/>
            <person name="Liu Y."/>
            <person name="Hu-Tang G.R."/>
            <person name="Wang J.P."/>
            <person name="Wang J.H."/>
            <person name="Sun Y.H."/>
            <person name="Ni S.B."/>
            <person name="Chen W.B."/>
            <person name="Zhang X.C."/>
            <person name="Jiao Y.N."/>
            <person name="Eichler E.E."/>
            <person name="Li G.H."/>
            <person name="Liu X."/>
            <person name="Gao L.Z."/>
        </authorList>
    </citation>
    <scope>NUCLEOTIDE SEQUENCE [LARGE SCALE GENOMIC DNA]</scope>
    <source>
        <strain evidence="9">cv. GT1</strain>
        <tissue evidence="8">Leaf</tissue>
    </source>
</reference>
<accession>A0A6A6KNG2</accession>
<evidence type="ECO:0000256" key="1">
    <source>
        <dbReference type="ARBA" id="ARBA00007447"/>
    </source>
</evidence>
<dbReference type="CDD" id="cd05476">
    <property type="entry name" value="pepsin_A_like_plant"/>
    <property type="match status" value="1"/>
</dbReference>
<evidence type="ECO:0000259" key="6">
    <source>
        <dbReference type="Pfam" id="PF14541"/>
    </source>
</evidence>
<dbReference type="PANTHER" id="PTHR13683:SF875">
    <property type="entry name" value="EUKARYOTIC ASPARTYL PROTEASE FAMILY PROTEIN"/>
    <property type="match status" value="1"/>
</dbReference>
<protein>
    <recommendedName>
        <fullName evidence="10">Peptidase A1 domain-containing protein</fullName>
    </recommendedName>
</protein>